<dbReference type="InterPro" id="IPR004320">
    <property type="entry name" value="BPS1_pln"/>
</dbReference>
<accession>A0A061DZH4</accession>
<keyword evidence="2" id="KW-1185">Reference proteome</keyword>
<sequence length="105" mass="12339">MRECLHELQSSIRRKRGGELGKYLNSRKVVKRAVRTVLKNLKRMENKCTIYSFNKADETVAIDTVNVLREVESVNIRVFESLLPFISRTRFRFKAKEQVVYGFQA</sequence>
<dbReference type="HOGENOM" id="CLU_2241512_0_0_1"/>
<dbReference type="InParanoid" id="A0A061DZH4"/>
<dbReference type="EMBL" id="CM001880">
    <property type="protein sequence ID" value="EOX97491.1"/>
    <property type="molecule type" value="Genomic_DNA"/>
</dbReference>
<dbReference type="Pfam" id="PF03087">
    <property type="entry name" value="BPS1"/>
    <property type="match status" value="1"/>
</dbReference>
<gene>
    <name evidence="1" type="ORF">TCM_006490</name>
</gene>
<proteinExistence type="predicted"/>
<evidence type="ECO:0000313" key="2">
    <source>
        <dbReference type="Proteomes" id="UP000026915"/>
    </source>
</evidence>
<dbReference type="AlphaFoldDB" id="A0A061DZH4"/>
<protein>
    <submittedName>
        <fullName evidence="1">Uncharacterized protein</fullName>
    </submittedName>
</protein>
<dbReference type="GO" id="GO:0048367">
    <property type="term" value="P:shoot system development"/>
    <property type="evidence" value="ECO:0007669"/>
    <property type="project" value="InterPro"/>
</dbReference>
<organism evidence="1 2">
    <name type="scientific">Theobroma cacao</name>
    <name type="common">Cacao</name>
    <name type="synonym">Cocoa</name>
    <dbReference type="NCBI Taxonomy" id="3641"/>
    <lineage>
        <taxon>Eukaryota</taxon>
        <taxon>Viridiplantae</taxon>
        <taxon>Streptophyta</taxon>
        <taxon>Embryophyta</taxon>
        <taxon>Tracheophyta</taxon>
        <taxon>Spermatophyta</taxon>
        <taxon>Magnoliopsida</taxon>
        <taxon>eudicotyledons</taxon>
        <taxon>Gunneridae</taxon>
        <taxon>Pentapetalae</taxon>
        <taxon>rosids</taxon>
        <taxon>malvids</taxon>
        <taxon>Malvales</taxon>
        <taxon>Malvaceae</taxon>
        <taxon>Byttnerioideae</taxon>
        <taxon>Theobroma</taxon>
    </lineage>
</organism>
<dbReference type="Proteomes" id="UP000026915">
    <property type="component" value="Chromosome 2"/>
</dbReference>
<dbReference type="Gramene" id="EOX97491">
    <property type="protein sequence ID" value="EOX97491"/>
    <property type="gene ID" value="TCM_006490"/>
</dbReference>
<evidence type="ECO:0000313" key="1">
    <source>
        <dbReference type="EMBL" id="EOX97491.1"/>
    </source>
</evidence>
<name>A0A061DZH4_THECC</name>
<dbReference type="GO" id="GO:0048364">
    <property type="term" value="P:root development"/>
    <property type="evidence" value="ECO:0007669"/>
    <property type="project" value="InterPro"/>
</dbReference>
<reference evidence="1 2" key="1">
    <citation type="journal article" date="2013" name="Genome Biol.">
        <title>The genome sequence of the most widely cultivated cacao type and its use to identify candidate genes regulating pod color.</title>
        <authorList>
            <person name="Motamayor J.C."/>
            <person name="Mockaitis K."/>
            <person name="Schmutz J."/>
            <person name="Haiminen N."/>
            <person name="Iii D.L."/>
            <person name="Cornejo O."/>
            <person name="Findley S.D."/>
            <person name="Zheng P."/>
            <person name="Utro F."/>
            <person name="Royaert S."/>
            <person name="Saski C."/>
            <person name="Jenkins J."/>
            <person name="Podicheti R."/>
            <person name="Zhao M."/>
            <person name="Scheffler B.E."/>
            <person name="Stack J.C."/>
            <person name="Feltus F.A."/>
            <person name="Mustiga G.M."/>
            <person name="Amores F."/>
            <person name="Phillips W."/>
            <person name="Marelli J.P."/>
            <person name="May G.D."/>
            <person name="Shapiro H."/>
            <person name="Ma J."/>
            <person name="Bustamante C.D."/>
            <person name="Schnell R.J."/>
            <person name="Main D."/>
            <person name="Gilbert D."/>
            <person name="Parida L."/>
            <person name="Kuhn D.N."/>
        </authorList>
    </citation>
    <scope>NUCLEOTIDE SEQUENCE [LARGE SCALE GENOMIC DNA]</scope>
    <source>
        <strain evidence="2">cv. Matina 1-6</strain>
    </source>
</reference>